<evidence type="ECO:0000256" key="3">
    <source>
        <dbReference type="ARBA" id="ARBA00022729"/>
    </source>
</evidence>
<dbReference type="CDD" id="cd08498">
    <property type="entry name" value="PBP2_NikA_DppA_OppA_like_2"/>
    <property type="match status" value="1"/>
</dbReference>
<evidence type="ECO:0000256" key="2">
    <source>
        <dbReference type="ARBA" id="ARBA00022448"/>
    </source>
</evidence>
<evidence type="ECO:0000256" key="4">
    <source>
        <dbReference type="SAM" id="SignalP"/>
    </source>
</evidence>
<keyword evidence="7" id="KW-1185">Reference proteome</keyword>
<dbReference type="PANTHER" id="PTHR30290:SF9">
    <property type="entry name" value="OLIGOPEPTIDE-BINDING PROTEIN APPA"/>
    <property type="match status" value="1"/>
</dbReference>
<keyword evidence="3 4" id="KW-0732">Signal</keyword>
<dbReference type="SUPFAM" id="SSF53850">
    <property type="entry name" value="Periplasmic binding protein-like II"/>
    <property type="match status" value="1"/>
</dbReference>
<feature type="chain" id="PRO_5046013482" evidence="4">
    <location>
        <begin position="24"/>
        <end position="524"/>
    </location>
</feature>
<dbReference type="Proteomes" id="UP000292136">
    <property type="component" value="Unassembled WGS sequence"/>
</dbReference>
<dbReference type="PIRSF" id="PIRSF002741">
    <property type="entry name" value="MppA"/>
    <property type="match status" value="1"/>
</dbReference>
<proteinExistence type="inferred from homology"/>
<gene>
    <name evidence="6" type="ORF">EV678_0433</name>
</gene>
<sequence length="524" mass="56765">MARRLLLSFLLPLLLLASPSLRAAGLSVGLAADVSSLDPHYLNAAPNIAVASHFFETLVAVDKDGQLVPGLAQSWQAVNPTTWEFKLRPGVKFHDGSPLTAEDVVFSLERPASLTQSPGPFTGFTRAISGKKVVDAHTLRLTTAQPYGPLPLDLASIFIVSKKAAAKAGTEDFNSGKALVGTGPFRLLKFRRGEAVELARFDGYWGEKPAWDTLTLRILPADAARLAALLAGQVDMIEGVPGADVARLKKDARLSANFRLEQRVSWRTLFLQLDLFRDASPFVTDLAGKPLAKNPLKDLKVRQALSRSINREALAARTLDGLGVPASRLVAPGIPGHGQQPAAEPYDPEGAKRLLAEAGYPQGFALTLHGPNNRYLNDEQILQTLAQFFGRIGVKTKVETLPLAAYFGRLRHADFSAALLGWGSLSGDFALRTLLGTPDEKSGWGAWNWGRFSDARVDADIRSALASTDPARRSRAAETAMDQAMQQLPVIPLHHQVATWALRAGLTYPARIDEFTFAAQVRPR</sequence>
<dbReference type="Gene3D" id="3.40.190.10">
    <property type="entry name" value="Periplasmic binding protein-like II"/>
    <property type="match status" value="1"/>
</dbReference>
<feature type="signal peptide" evidence="4">
    <location>
        <begin position="1"/>
        <end position="23"/>
    </location>
</feature>
<comment type="caution">
    <text evidence="6">The sequence shown here is derived from an EMBL/GenBank/DDBJ whole genome shotgun (WGS) entry which is preliminary data.</text>
</comment>
<dbReference type="InterPro" id="IPR039424">
    <property type="entry name" value="SBP_5"/>
</dbReference>
<evidence type="ECO:0000313" key="7">
    <source>
        <dbReference type="Proteomes" id="UP000292136"/>
    </source>
</evidence>
<dbReference type="EMBL" id="SHKM01000001">
    <property type="protein sequence ID" value="RZT89640.1"/>
    <property type="molecule type" value="Genomic_DNA"/>
</dbReference>
<dbReference type="InterPro" id="IPR000914">
    <property type="entry name" value="SBP_5_dom"/>
</dbReference>
<dbReference type="Pfam" id="PF00496">
    <property type="entry name" value="SBP_bac_5"/>
    <property type="match status" value="1"/>
</dbReference>
<comment type="similarity">
    <text evidence="1">Belongs to the bacterial solute-binding protein 5 family.</text>
</comment>
<name>A0ABY0IQ84_9RHOO</name>
<evidence type="ECO:0000256" key="1">
    <source>
        <dbReference type="ARBA" id="ARBA00005695"/>
    </source>
</evidence>
<accession>A0ABY0IQ84</accession>
<dbReference type="InterPro" id="IPR030678">
    <property type="entry name" value="Peptide/Ni-bd"/>
</dbReference>
<organism evidence="6 7">
    <name type="scientific">Azospira oryzae</name>
    <dbReference type="NCBI Taxonomy" id="146939"/>
    <lineage>
        <taxon>Bacteria</taxon>
        <taxon>Pseudomonadati</taxon>
        <taxon>Pseudomonadota</taxon>
        <taxon>Betaproteobacteria</taxon>
        <taxon>Rhodocyclales</taxon>
        <taxon>Rhodocyclaceae</taxon>
        <taxon>Azospira</taxon>
    </lineage>
</organism>
<protein>
    <submittedName>
        <fullName evidence="6">Peptide/nickel transport system substrate-binding protein</fullName>
    </submittedName>
</protein>
<feature type="domain" description="Solute-binding protein family 5" evidence="5">
    <location>
        <begin position="66"/>
        <end position="427"/>
    </location>
</feature>
<reference evidence="6 7" key="1">
    <citation type="submission" date="2019-02" db="EMBL/GenBank/DDBJ databases">
        <title>Genomic Encyclopedia of Type Strains, Phase IV (KMG-IV): sequencing the most valuable type-strain genomes for metagenomic binning, comparative biology and taxonomic classification.</title>
        <authorList>
            <person name="Goeker M."/>
        </authorList>
    </citation>
    <scope>NUCLEOTIDE SEQUENCE [LARGE SCALE GENOMIC DNA]</scope>
    <source>
        <strain evidence="6 7">DSM 21223</strain>
    </source>
</reference>
<dbReference type="Gene3D" id="3.10.105.10">
    <property type="entry name" value="Dipeptide-binding Protein, Domain 3"/>
    <property type="match status" value="1"/>
</dbReference>
<evidence type="ECO:0000313" key="6">
    <source>
        <dbReference type="EMBL" id="RZT89640.1"/>
    </source>
</evidence>
<evidence type="ECO:0000259" key="5">
    <source>
        <dbReference type="Pfam" id="PF00496"/>
    </source>
</evidence>
<dbReference type="PANTHER" id="PTHR30290">
    <property type="entry name" value="PERIPLASMIC BINDING COMPONENT OF ABC TRANSPORTER"/>
    <property type="match status" value="1"/>
</dbReference>
<dbReference type="RefSeq" id="WP_130458345.1">
    <property type="nucleotide sequence ID" value="NZ_SHKM01000001.1"/>
</dbReference>
<keyword evidence="2" id="KW-0813">Transport</keyword>